<keyword evidence="3" id="KW-0233">DNA recombination</keyword>
<evidence type="ECO:0000256" key="3">
    <source>
        <dbReference type="ARBA" id="ARBA00023172"/>
    </source>
</evidence>
<gene>
    <name evidence="5" type="ORF">EV672_101214</name>
</gene>
<dbReference type="GO" id="GO:0015074">
    <property type="term" value="P:DNA integration"/>
    <property type="evidence" value="ECO:0007669"/>
    <property type="project" value="UniProtKB-KW"/>
</dbReference>
<dbReference type="PROSITE" id="PS51898">
    <property type="entry name" value="TYR_RECOMBINASE"/>
    <property type="match status" value="1"/>
</dbReference>
<proteinExistence type="inferred from homology"/>
<dbReference type="InterPro" id="IPR038488">
    <property type="entry name" value="Integrase_DNA-bd_sf"/>
</dbReference>
<dbReference type="PANTHER" id="PTHR30629:SF6">
    <property type="entry name" value="PROPHAGE INTEGRASE INTA-RELATED"/>
    <property type="match status" value="1"/>
</dbReference>
<keyword evidence="6" id="KW-1185">Reference proteome</keyword>
<evidence type="ECO:0000259" key="4">
    <source>
        <dbReference type="PROSITE" id="PS51898"/>
    </source>
</evidence>
<dbReference type="GO" id="GO:0006310">
    <property type="term" value="P:DNA recombination"/>
    <property type="evidence" value="ECO:0007669"/>
    <property type="project" value="UniProtKB-KW"/>
</dbReference>
<evidence type="ECO:0000256" key="2">
    <source>
        <dbReference type="ARBA" id="ARBA00022908"/>
    </source>
</evidence>
<dbReference type="InterPro" id="IPR025166">
    <property type="entry name" value="Integrase_DNA_bind_dom"/>
</dbReference>
<evidence type="ECO:0000313" key="5">
    <source>
        <dbReference type="EMBL" id="TDP88077.1"/>
    </source>
</evidence>
<feature type="domain" description="Tyr recombinase" evidence="4">
    <location>
        <begin position="237"/>
        <end position="438"/>
    </location>
</feature>
<keyword evidence="2" id="KW-0229">DNA integration</keyword>
<evidence type="ECO:0000313" key="6">
    <source>
        <dbReference type="Proteomes" id="UP000294593"/>
    </source>
</evidence>
<dbReference type="Gene3D" id="3.30.160.390">
    <property type="entry name" value="Integrase, DNA-binding domain"/>
    <property type="match status" value="1"/>
</dbReference>
<accession>A0A4R6RPN7</accession>
<evidence type="ECO:0000256" key="1">
    <source>
        <dbReference type="ARBA" id="ARBA00008857"/>
    </source>
</evidence>
<dbReference type="Pfam" id="PF00589">
    <property type="entry name" value="Phage_integrase"/>
    <property type="match status" value="1"/>
</dbReference>
<protein>
    <submittedName>
        <fullName evidence="5">Site-specific recombinase XerD</fullName>
    </submittedName>
</protein>
<comment type="similarity">
    <text evidence="1">Belongs to the 'phage' integrase family.</text>
</comment>
<dbReference type="InterPro" id="IPR002104">
    <property type="entry name" value="Integrase_catalytic"/>
</dbReference>
<dbReference type="RefSeq" id="WP_133605734.1">
    <property type="nucleotide sequence ID" value="NZ_SNXW01000001.1"/>
</dbReference>
<dbReference type="GO" id="GO:0003677">
    <property type="term" value="F:DNA binding"/>
    <property type="evidence" value="ECO:0007669"/>
    <property type="project" value="InterPro"/>
</dbReference>
<dbReference type="InterPro" id="IPR013762">
    <property type="entry name" value="Integrase-like_cat_sf"/>
</dbReference>
<dbReference type="Pfam" id="PF13356">
    <property type="entry name" value="Arm-DNA-bind_3"/>
    <property type="match status" value="1"/>
</dbReference>
<organism evidence="5 6">
    <name type="scientific">Aquabacterium commune</name>
    <dbReference type="NCBI Taxonomy" id="70586"/>
    <lineage>
        <taxon>Bacteria</taxon>
        <taxon>Pseudomonadati</taxon>
        <taxon>Pseudomonadota</taxon>
        <taxon>Betaproteobacteria</taxon>
        <taxon>Burkholderiales</taxon>
        <taxon>Aquabacterium</taxon>
    </lineage>
</organism>
<name>A0A4R6RPN7_9BURK</name>
<dbReference type="SUPFAM" id="SSF56349">
    <property type="entry name" value="DNA breaking-rejoining enzymes"/>
    <property type="match status" value="1"/>
</dbReference>
<sequence length="467" mass="51487">MAKMPFTAARVAAFKCPEGKQQAFLWDEVTPGLGLRATPHGKPAYVFQGLYCGRDVRITIGSPAAWSIKDAQAKARELQRLIDEGKDPRSLKRQAVAAQKEQEAEKVAQAVTVGDVWPEYLEEGKPKRRDAWKPRYLEDLRRMAAPGGEPKKRGTGKTRPGPLWPLLSLRLVDITEDTLKAWQDSEARNSKHQAARALMMFRGFLRWCATRPKYRALVDVDAGRAPALLQDLPSMKRRTDCLEAAQVAGWWTGVEQLSNRTASVYLRALLLTGARREEMAGLKWQDVDFQWRKLTIADKVEATRTIPLTPYLAQLLGTLPRHSEWVFASTRTLKTDTANIKRRERDNTKAGKAAPVGAVATVGASGRMSDPRNSHTKALQGTGIDGLTIHGLRRSFSLLGEAAGAPAGAIAQVMGHKPSATAEGYRPRSVDALRPFLAQIEAHILALAGVQFDEKTEPGRLRVISAP</sequence>
<dbReference type="AlphaFoldDB" id="A0A4R6RPN7"/>
<reference evidence="5 6" key="1">
    <citation type="submission" date="2019-03" db="EMBL/GenBank/DDBJ databases">
        <title>Genomic Encyclopedia of Type Strains, Phase IV (KMG-IV): sequencing the most valuable type-strain genomes for metagenomic binning, comparative biology and taxonomic classification.</title>
        <authorList>
            <person name="Goeker M."/>
        </authorList>
    </citation>
    <scope>NUCLEOTIDE SEQUENCE [LARGE SCALE GENOMIC DNA]</scope>
    <source>
        <strain evidence="5 6">DSM 11901</strain>
    </source>
</reference>
<dbReference type="InterPro" id="IPR050808">
    <property type="entry name" value="Phage_Integrase"/>
</dbReference>
<dbReference type="PANTHER" id="PTHR30629">
    <property type="entry name" value="PROPHAGE INTEGRASE"/>
    <property type="match status" value="1"/>
</dbReference>
<comment type="caution">
    <text evidence="5">The sequence shown here is derived from an EMBL/GenBank/DDBJ whole genome shotgun (WGS) entry which is preliminary data.</text>
</comment>
<dbReference type="EMBL" id="SNXW01000001">
    <property type="protein sequence ID" value="TDP88077.1"/>
    <property type="molecule type" value="Genomic_DNA"/>
</dbReference>
<dbReference type="OrthoDB" id="8556969at2"/>
<dbReference type="Proteomes" id="UP000294593">
    <property type="component" value="Unassembled WGS sequence"/>
</dbReference>
<dbReference type="InterPro" id="IPR011010">
    <property type="entry name" value="DNA_brk_join_enz"/>
</dbReference>
<dbReference type="Gene3D" id="1.10.443.10">
    <property type="entry name" value="Intergrase catalytic core"/>
    <property type="match status" value="1"/>
</dbReference>